<comment type="caution">
    <text evidence="2">The sequence shown here is derived from an EMBL/GenBank/DDBJ whole genome shotgun (WGS) entry which is preliminary data.</text>
</comment>
<protein>
    <submittedName>
        <fullName evidence="2">Uncharacterized protein</fullName>
    </submittedName>
</protein>
<feature type="transmembrane region" description="Helical" evidence="1">
    <location>
        <begin position="7"/>
        <end position="32"/>
    </location>
</feature>
<name>A0AAV4JEU9_9GAST</name>
<organism evidence="2 3">
    <name type="scientific">Elysia marginata</name>
    <dbReference type="NCBI Taxonomy" id="1093978"/>
    <lineage>
        <taxon>Eukaryota</taxon>
        <taxon>Metazoa</taxon>
        <taxon>Spiralia</taxon>
        <taxon>Lophotrochozoa</taxon>
        <taxon>Mollusca</taxon>
        <taxon>Gastropoda</taxon>
        <taxon>Heterobranchia</taxon>
        <taxon>Euthyneura</taxon>
        <taxon>Panpulmonata</taxon>
        <taxon>Sacoglossa</taxon>
        <taxon>Placobranchoidea</taxon>
        <taxon>Plakobranchidae</taxon>
        <taxon>Elysia</taxon>
    </lineage>
</organism>
<evidence type="ECO:0000313" key="2">
    <source>
        <dbReference type="EMBL" id="GFS21302.1"/>
    </source>
</evidence>
<dbReference type="Proteomes" id="UP000762676">
    <property type="component" value="Unassembled WGS sequence"/>
</dbReference>
<accession>A0AAV4JEU9</accession>
<gene>
    <name evidence="2" type="ORF">ElyMa_001591200</name>
</gene>
<keyword evidence="3" id="KW-1185">Reference proteome</keyword>
<keyword evidence="1" id="KW-0472">Membrane</keyword>
<keyword evidence="1" id="KW-1133">Transmembrane helix</keyword>
<sequence length="98" mass="10995">MNIITTAIMNIITIAINNIITIAVINIITIAINNTNTIATNNINTLATADTKTISIKCFPTTIVSTEYLATGMYELISQILFPEICFFERWMFLRFNS</sequence>
<dbReference type="AlphaFoldDB" id="A0AAV4JEU9"/>
<proteinExistence type="predicted"/>
<keyword evidence="1" id="KW-0812">Transmembrane</keyword>
<reference evidence="2 3" key="1">
    <citation type="journal article" date="2021" name="Elife">
        <title>Chloroplast acquisition without the gene transfer in kleptoplastic sea slugs, Plakobranchus ocellatus.</title>
        <authorList>
            <person name="Maeda T."/>
            <person name="Takahashi S."/>
            <person name="Yoshida T."/>
            <person name="Shimamura S."/>
            <person name="Takaki Y."/>
            <person name="Nagai Y."/>
            <person name="Toyoda A."/>
            <person name="Suzuki Y."/>
            <person name="Arimoto A."/>
            <person name="Ishii H."/>
            <person name="Satoh N."/>
            <person name="Nishiyama T."/>
            <person name="Hasebe M."/>
            <person name="Maruyama T."/>
            <person name="Minagawa J."/>
            <person name="Obokata J."/>
            <person name="Shigenobu S."/>
        </authorList>
    </citation>
    <scope>NUCLEOTIDE SEQUENCE [LARGE SCALE GENOMIC DNA]</scope>
</reference>
<evidence type="ECO:0000313" key="3">
    <source>
        <dbReference type="Proteomes" id="UP000762676"/>
    </source>
</evidence>
<evidence type="ECO:0000256" key="1">
    <source>
        <dbReference type="SAM" id="Phobius"/>
    </source>
</evidence>
<dbReference type="EMBL" id="BMAT01003167">
    <property type="protein sequence ID" value="GFS21302.1"/>
    <property type="molecule type" value="Genomic_DNA"/>
</dbReference>